<dbReference type="PROSITE" id="PS50930">
    <property type="entry name" value="HTH_LYTTR"/>
    <property type="match status" value="1"/>
</dbReference>
<dbReference type="Gene3D" id="2.40.50.1020">
    <property type="entry name" value="LytTr DNA-binding domain"/>
    <property type="match status" value="1"/>
</dbReference>
<dbReference type="GO" id="GO:0003677">
    <property type="term" value="F:DNA binding"/>
    <property type="evidence" value="ECO:0007669"/>
    <property type="project" value="InterPro"/>
</dbReference>
<keyword evidence="3" id="KW-1185">Reference proteome</keyword>
<gene>
    <name evidence="2" type="ORF">CBF30_08170</name>
</gene>
<dbReference type="InterPro" id="IPR007492">
    <property type="entry name" value="LytTR_DNA-bd_dom"/>
</dbReference>
<dbReference type="RefSeq" id="WP_126824963.1">
    <property type="nucleotide sequence ID" value="NZ_JBHLWU010000002.1"/>
</dbReference>
<organism evidence="2 3">
    <name type="scientific">Vagococcus entomophilus</name>
    <dbReference type="NCBI Taxonomy" id="1160095"/>
    <lineage>
        <taxon>Bacteria</taxon>
        <taxon>Bacillati</taxon>
        <taxon>Bacillota</taxon>
        <taxon>Bacilli</taxon>
        <taxon>Lactobacillales</taxon>
        <taxon>Enterococcaceae</taxon>
        <taxon>Vagococcus</taxon>
    </lineage>
</organism>
<evidence type="ECO:0000259" key="1">
    <source>
        <dbReference type="PROSITE" id="PS50930"/>
    </source>
</evidence>
<feature type="domain" description="HTH LytTR-type" evidence="1">
    <location>
        <begin position="161"/>
        <end position="244"/>
    </location>
</feature>
<evidence type="ECO:0000313" key="2">
    <source>
        <dbReference type="EMBL" id="RSU07219.1"/>
    </source>
</evidence>
<protein>
    <recommendedName>
        <fullName evidence="1">HTH LytTR-type domain-containing protein</fullName>
    </recommendedName>
</protein>
<dbReference type="EMBL" id="NGJZ01000002">
    <property type="protein sequence ID" value="RSU07219.1"/>
    <property type="molecule type" value="Genomic_DNA"/>
</dbReference>
<dbReference type="Proteomes" id="UP000288669">
    <property type="component" value="Unassembled WGS sequence"/>
</dbReference>
<proteinExistence type="predicted"/>
<dbReference type="SMART" id="SM00850">
    <property type="entry name" value="LytTR"/>
    <property type="match status" value="1"/>
</dbReference>
<dbReference type="OrthoDB" id="3190595at2"/>
<sequence>MLIICSCSSNPDFHTQIKNYVLRISIEKDINIKMTEYEPQDILKTYNPSIKSSLVEPHIIFLDELTNSCLSTYELGHILQMRYHYSLYITLISQVFIPTNELFAIKPWGFQKKPLTYEETKKTILSIYSDILTNSSQDYLYVLDKTSGYQQIVLQKDIVAIELINSSTRTIYLHLANGKKIMTTGRLNFFEKRLNAHFFKIYRSIIVNLNYIVEFSTEDVFLVNKLKLPVSKAKYSKLMNAYSKLLKHLSSS</sequence>
<dbReference type="AlphaFoldDB" id="A0A430AH03"/>
<name>A0A430AH03_9ENTE</name>
<evidence type="ECO:0000313" key="3">
    <source>
        <dbReference type="Proteomes" id="UP000288669"/>
    </source>
</evidence>
<accession>A0A430AH03</accession>
<comment type="caution">
    <text evidence="2">The sequence shown here is derived from an EMBL/GenBank/DDBJ whole genome shotgun (WGS) entry which is preliminary data.</text>
</comment>
<dbReference type="Pfam" id="PF04397">
    <property type="entry name" value="LytTR"/>
    <property type="match status" value="1"/>
</dbReference>
<reference evidence="2 3" key="1">
    <citation type="submission" date="2017-05" db="EMBL/GenBank/DDBJ databases">
        <title>Vagococcus spp. assemblies.</title>
        <authorList>
            <person name="Gulvik C.A."/>
        </authorList>
    </citation>
    <scope>NUCLEOTIDE SEQUENCE [LARGE SCALE GENOMIC DNA]</scope>
    <source>
        <strain evidence="2 3">DSM 24756</strain>
    </source>
</reference>